<dbReference type="GO" id="GO:0009626">
    <property type="term" value="P:plant-type hypersensitive response"/>
    <property type="evidence" value="ECO:0007669"/>
    <property type="project" value="UniProtKB-KW"/>
</dbReference>
<keyword evidence="7" id="KW-0677">Repeat</keyword>
<comment type="similarity">
    <text evidence="3">Belongs to the disease resistance NB-LRR family.</text>
</comment>
<evidence type="ECO:0000256" key="10">
    <source>
        <dbReference type="ARBA" id="ARBA00022840"/>
    </source>
</evidence>
<dbReference type="Gene3D" id="1.10.8.430">
    <property type="entry name" value="Helical domain of apoptotic protease-activating factors"/>
    <property type="match status" value="1"/>
</dbReference>
<evidence type="ECO:0000256" key="5">
    <source>
        <dbReference type="ARBA" id="ARBA00022614"/>
    </source>
</evidence>
<evidence type="ECO:0000256" key="6">
    <source>
        <dbReference type="ARBA" id="ARBA00022667"/>
    </source>
</evidence>
<keyword evidence="4" id="KW-0963">Cytoplasm</keyword>
<keyword evidence="8" id="KW-0547">Nucleotide-binding</keyword>
<dbReference type="Pfam" id="PF23559">
    <property type="entry name" value="WHD_DRP"/>
    <property type="match status" value="1"/>
</dbReference>
<dbReference type="InterPro" id="IPR042197">
    <property type="entry name" value="Apaf_helical"/>
</dbReference>
<evidence type="ECO:0000256" key="8">
    <source>
        <dbReference type="ARBA" id="ARBA00022741"/>
    </source>
</evidence>
<proteinExistence type="inferred from homology"/>
<evidence type="ECO:0000313" key="14">
    <source>
        <dbReference type="EMBL" id="CAA2953985.1"/>
    </source>
</evidence>
<feature type="region of interest" description="Disordered" evidence="11">
    <location>
        <begin position="866"/>
        <end position="929"/>
    </location>
</feature>
<protein>
    <submittedName>
        <fullName evidence="14">Late blight resistance homolog R1B-16</fullName>
    </submittedName>
</protein>
<dbReference type="OrthoDB" id="6161812at2759"/>
<dbReference type="InterPro" id="IPR058922">
    <property type="entry name" value="WHD_DRP"/>
</dbReference>
<dbReference type="InterPro" id="IPR027417">
    <property type="entry name" value="P-loop_NTPase"/>
</dbReference>
<dbReference type="GO" id="GO:0005737">
    <property type="term" value="C:cytoplasm"/>
    <property type="evidence" value="ECO:0007669"/>
    <property type="project" value="UniProtKB-SubCell"/>
</dbReference>
<dbReference type="Gene3D" id="3.80.10.10">
    <property type="entry name" value="Ribonuclease Inhibitor"/>
    <property type="match status" value="1"/>
</dbReference>
<organism evidence="14 15">
    <name type="scientific">Olea europaea subsp. europaea</name>
    <dbReference type="NCBI Taxonomy" id="158383"/>
    <lineage>
        <taxon>Eukaryota</taxon>
        <taxon>Viridiplantae</taxon>
        <taxon>Streptophyta</taxon>
        <taxon>Embryophyta</taxon>
        <taxon>Tracheophyta</taxon>
        <taxon>Spermatophyta</taxon>
        <taxon>Magnoliopsida</taxon>
        <taxon>eudicotyledons</taxon>
        <taxon>Gunneridae</taxon>
        <taxon>Pentapetalae</taxon>
        <taxon>asterids</taxon>
        <taxon>lamiids</taxon>
        <taxon>Lamiales</taxon>
        <taxon>Oleaceae</taxon>
        <taxon>Oleeae</taxon>
        <taxon>Olea</taxon>
    </lineage>
</organism>
<sequence>MAYAAVLSLAQTLDQIFVENKNLTLNDLIHKVGEIQELLVKSSQNSSREVKSLEIKIRDMAYHAENVIEVWQIGLQKRSDSRIDEDVITEKDTAIKDLHEVITEMGTIKKKMEKIKGESGEQYLPAYWSYFPSRSAPGGQTNMVGFEKDLMQIKDGLYNVQKSTRQIIPIVGMGGIGKTTLAMNVYNDPVIADHFHICAWVTISQQYRITEILLSLLDEIGVLTDKIRKESDERLKELLYKSLKGRRYLIVMDDVWSTNAWNDVQMLFPDDNNGSRILFTTRLTHVADYATSTNHRHLMNFLTEEESWKLFCQKVFGKANFPPELVNIGKKISKNCQGLPLLIVVIARLLAEENKSLDYWKYVAVNLCSIIVGKNDRCSEILTFSYNNLPLHLRPCFLYMGVFPENYEIPVSRLVKLWVAEGFVYSDMDAEQHLMELIDRNLILVGQKGSVNGKIKTCRMHDILRELCVRIAHEDNFLYVKSRYLRFLPEESSFKRRLSIHDDASYSGSEENVTMQSMDLVRSFIYNGWDETQLHSYYYFGYRLLRLLDMVGVELSGFPEEILLLVNLRYIAIACHAMIPASISILWNLNTLIVEDSTGIASQLPIEIWNMPQLRHLIFSRVFLPAPPTSPFVLVNLRTLSALDSLDYDISNKTPYLEKLGIHYNSESSHSPNHFARLQNLETMKILFDSPAKSTFINIALPSSLKKITLERGRIDWEYMRIFGFLPNLEVLKLREYAFQGKEWILNEGEFLKLKFLLIWETDLERWIVDDTHFPRLEHLILRNCSNLVEIPYDIGEIPTLETIEIDYSSPSAVNSAKKILDDQQSLGNNGLQVFFHPTKARVYPLKFGIEQDESGHFYRRKTKLDEFKTKEKPGSSTEKSGSSIEKSGSSKEKSGRSSTEKSGSSKEKSGSSTEDLMLEKYRHLKQFR</sequence>
<dbReference type="Gramene" id="OE9A050413T4">
    <property type="protein sequence ID" value="OE9A050413C4"/>
    <property type="gene ID" value="OE9A050413"/>
</dbReference>
<feature type="domain" description="NB-ARC" evidence="12">
    <location>
        <begin position="147"/>
        <end position="318"/>
    </location>
</feature>
<evidence type="ECO:0000256" key="3">
    <source>
        <dbReference type="ARBA" id="ARBA00008894"/>
    </source>
</evidence>
<comment type="subcellular location">
    <subcellularLocation>
        <location evidence="2">Cytoplasm</location>
    </subcellularLocation>
</comment>
<keyword evidence="9" id="KW-0611">Plant defense</keyword>
<dbReference type="PANTHER" id="PTHR23155:SF1152">
    <property type="entry name" value="AAA+ ATPASE DOMAIN-CONTAINING PROTEIN"/>
    <property type="match status" value="1"/>
</dbReference>
<dbReference type="InterPro" id="IPR032675">
    <property type="entry name" value="LRR_dom_sf"/>
</dbReference>
<dbReference type="Gene3D" id="3.40.50.300">
    <property type="entry name" value="P-loop containing nucleotide triphosphate hydrolases"/>
    <property type="match status" value="1"/>
</dbReference>
<evidence type="ECO:0000256" key="9">
    <source>
        <dbReference type="ARBA" id="ARBA00022821"/>
    </source>
</evidence>
<comment type="function">
    <text evidence="1">Confers resistance to late blight (Phytophthora infestans) races carrying the avirulence gene Avr1. Resistance proteins guard the plant against pathogens that contain an appropriate avirulence protein via an indirect interaction with this avirulence protein. That triggers a defense system including the hypersensitive response, which restricts the pathogen growth.</text>
</comment>
<evidence type="ECO:0000256" key="4">
    <source>
        <dbReference type="ARBA" id="ARBA00022490"/>
    </source>
</evidence>
<evidence type="ECO:0000256" key="7">
    <source>
        <dbReference type="ARBA" id="ARBA00022737"/>
    </source>
</evidence>
<name>A0A8S0PMD3_OLEEU</name>
<evidence type="ECO:0000313" key="15">
    <source>
        <dbReference type="Proteomes" id="UP000594638"/>
    </source>
</evidence>
<keyword evidence="5" id="KW-0433">Leucine-rich repeat</keyword>
<evidence type="ECO:0000256" key="1">
    <source>
        <dbReference type="ARBA" id="ARBA00002074"/>
    </source>
</evidence>
<comment type="caution">
    <text evidence="14">The sequence shown here is derived from an EMBL/GenBank/DDBJ whole genome shotgun (WGS) entry which is preliminary data.</text>
</comment>
<dbReference type="PANTHER" id="PTHR23155">
    <property type="entry name" value="DISEASE RESISTANCE PROTEIN RP"/>
    <property type="match status" value="1"/>
</dbReference>
<dbReference type="Gene3D" id="1.20.5.4130">
    <property type="match status" value="1"/>
</dbReference>
<dbReference type="InterPro" id="IPR002182">
    <property type="entry name" value="NB-ARC"/>
</dbReference>
<dbReference type="SUPFAM" id="SSF52058">
    <property type="entry name" value="L domain-like"/>
    <property type="match status" value="1"/>
</dbReference>
<keyword evidence="6" id="KW-0381">Hypersensitive response</keyword>
<dbReference type="GO" id="GO:0043531">
    <property type="term" value="F:ADP binding"/>
    <property type="evidence" value="ECO:0007669"/>
    <property type="project" value="InterPro"/>
</dbReference>
<dbReference type="SUPFAM" id="SSF52540">
    <property type="entry name" value="P-loop containing nucleoside triphosphate hydrolases"/>
    <property type="match status" value="1"/>
</dbReference>
<dbReference type="Gene3D" id="1.10.10.10">
    <property type="entry name" value="Winged helix-like DNA-binding domain superfamily/Winged helix DNA-binding domain"/>
    <property type="match status" value="1"/>
</dbReference>
<feature type="compositionally biased region" description="Basic and acidic residues" evidence="11">
    <location>
        <begin position="889"/>
        <end position="910"/>
    </location>
</feature>
<dbReference type="AlphaFoldDB" id="A0A8S0PMD3"/>
<dbReference type="Gramene" id="OE9A050413T3">
    <property type="protein sequence ID" value="OE9A050413C3"/>
    <property type="gene ID" value="OE9A050413"/>
</dbReference>
<dbReference type="InterPro" id="IPR036388">
    <property type="entry name" value="WH-like_DNA-bd_sf"/>
</dbReference>
<evidence type="ECO:0000259" key="13">
    <source>
        <dbReference type="Pfam" id="PF23559"/>
    </source>
</evidence>
<accession>A0A8S0PMD3</accession>
<dbReference type="GO" id="GO:0051607">
    <property type="term" value="P:defense response to virus"/>
    <property type="evidence" value="ECO:0007669"/>
    <property type="project" value="UniProtKB-ARBA"/>
</dbReference>
<dbReference type="PRINTS" id="PR00364">
    <property type="entry name" value="DISEASERSIST"/>
</dbReference>
<feature type="compositionally biased region" description="Low complexity" evidence="11">
    <location>
        <begin position="875"/>
        <end position="888"/>
    </location>
</feature>
<dbReference type="FunFam" id="3.40.50.300:FF:001091">
    <property type="entry name" value="Probable disease resistance protein At1g61300"/>
    <property type="match status" value="1"/>
</dbReference>
<dbReference type="InterPro" id="IPR044974">
    <property type="entry name" value="Disease_R_plants"/>
</dbReference>
<dbReference type="FunFam" id="1.10.10.10:FF:000322">
    <property type="entry name" value="Probable disease resistance protein At1g63360"/>
    <property type="match status" value="1"/>
</dbReference>
<dbReference type="EMBL" id="CACTIH010000104">
    <property type="protein sequence ID" value="CAA2953985.1"/>
    <property type="molecule type" value="Genomic_DNA"/>
</dbReference>
<feature type="domain" description="Disease resistance protein winged helix" evidence="13">
    <location>
        <begin position="402"/>
        <end position="467"/>
    </location>
</feature>
<gene>
    <name evidence="14" type="ORF">OLEA9_A050413</name>
</gene>
<evidence type="ECO:0000256" key="2">
    <source>
        <dbReference type="ARBA" id="ARBA00004496"/>
    </source>
</evidence>
<keyword evidence="15" id="KW-1185">Reference proteome</keyword>
<dbReference type="Proteomes" id="UP000594638">
    <property type="component" value="Unassembled WGS sequence"/>
</dbReference>
<evidence type="ECO:0000259" key="12">
    <source>
        <dbReference type="Pfam" id="PF00931"/>
    </source>
</evidence>
<dbReference type="GO" id="GO:0005524">
    <property type="term" value="F:ATP binding"/>
    <property type="evidence" value="ECO:0007669"/>
    <property type="project" value="UniProtKB-KW"/>
</dbReference>
<dbReference type="Pfam" id="PF00931">
    <property type="entry name" value="NB-ARC"/>
    <property type="match status" value="1"/>
</dbReference>
<evidence type="ECO:0000256" key="11">
    <source>
        <dbReference type="SAM" id="MobiDB-lite"/>
    </source>
</evidence>
<keyword evidence="10" id="KW-0067">ATP-binding</keyword>
<reference evidence="14 15" key="1">
    <citation type="submission" date="2019-12" db="EMBL/GenBank/DDBJ databases">
        <authorList>
            <person name="Alioto T."/>
            <person name="Alioto T."/>
            <person name="Gomez Garrido J."/>
        </authorList>
    </citation>
    <scope>NUCLEOTIDE SEQUENCE [LARGE SCALE GENOMIC DNA]</scope>
</reference>